<evidence type="ECO:0000313" key="2">
    <source>
        <dbReference type="EMBL" id="NYD56926.1"/>
    </source>
</evidence>
<dbReference type="InterPro" id="IPR024344">
    <property type="entry name" value="MDMPI_metal-binding"/>
</dbReference>
<evidence type="ECO:0000313" key="3">
    <source>
        <dbReference type="Proteomes" id="UP000516957"/>
    </source>
</evidence>
<dbReference type="EMBL" id="JACCBE010000001">
    <property type="protein sequence ID" value="NYD56926.1"/>
    <property type="molecule type" value="Genomic_DNA"/>
</dbReference>
<keyword evidence="3" id="KW-1185">Reference proteome</keyword>
<name>A0A7Y9F051_9ACTN</name>
<accession>A0A7Y9F051</accession>
<dbReference type="Proteomes" id="UP000516957">
    <property type="component" value="Unassembled WGS sequence"/>
</dbReference>
<protein>
    <submittedName>
        <fullName evidence="2">Uncharacterized protein (TIGR03086 family)</fullName>
    </submittedName>
</protein>
<evidence type="ECO:0000259" key="1">
    <source>
        <dbReference type="Pfam" id="PF11716"/>
    </source>
</evidence>
<gene>
    <name evidence="2" type="ORF">BKA08_001164</name>
</gene>
<dbReference type="AlphaFoldDB" id="A0A7Y9F051"/>
<dbReference type="RefSeq" id="WP_179614763.1">
    <property type="nucleotide sequence ID" value="NZ_JACCBE010000001.1"/>
</dbReference>
<organism evidence="2 3">
    <name type="scientific">Nocardioides marinisabuli</name>
    <dbReference type="NCBI Taxonomy" id="419476"/>
    <lineage>
        <taxon>Bacteria</taxon>
        <taxon>Bacillati</taxon>
        <taxon>Actinomycetota</taxon>
        <taxon>Actinomycetes</taxon>
        <taxon>Propionibacteriales</taxon>
        <taxon>Nocardioidaceae</taxon>
        <taxon>Nocardioides</taxon>
    </lineage>
</organism>
<proteinExistence type="predicted"/>
<dbReference type="SUPFAM" id="SSF109854">
    <property type="entry name" value="DinB/YfiT-like putative metalloenzymes"/>
    <property type="match status" value="1"/>
</dbReference>
<dbReference type="Pfam" id="PF11716">
    <property type="entry name" value="MDMPI_N"/>
    <property type="match status" value="1"/>
</dbReference>
<feature type="domain" description="Mycothiol-dependent maleylpyruvate isomerase metal-binding" evidence="1">
    <location>
        <begin position="14"/>
        <end position="144"/>
    </location>
</feature>
<dbReference type="InterPro" id="IPR034660">
    <property type="entry name" value="DinB/YfiT-like"/>
</dbReference>
<comment type="caution">
    <text evidence="2">The sequence shown here is derived from an EMBL/GenBank/DDBJ whole genome shotgun (WGS) entry which is preliminary data.</text>
</comment>
<sequence>MSAQLDRAVGLLEASLTGTREVLGRVGARDLRRATPCAGWDLAALVRHMDESLAAYLEASHGHLRLAPLPAPAAAPGGAPVASVRARACTLLGAWSLAAEQDLDGVALDGATLDGANLEGAGLPADLLVSTAALEVAVHGWDVARSLDDPGCPTVLTEALAAALLPVARCTVAAGRGSGHFAPAVATPLRAGAPAVLLGLLGRTPAPPARSA</sequence>
<reference evidence="2 3" key="1">
    <citation type="submission" date="2020-07" db="EMBL/GenBank/DDBJ databases">
        <title>Sequencing the genomes of 1000 actinobacteria strains.</title>
        <authorList>
            <person name="Klenk H.-P."/>
        </authorList>
    </citation>
    <scope>NUCLEOTIDE SEQUENCE [LARGE SCALE GENOMIC DNA]</scope>
    <source>
        <strain evidence="2 3">DSM 18965</strain>
    </source>
</reference>
<dbReference type="Gene3D" id="1.20.120.450">
    <property type="entry name" value="dinb family like domain"/>
    <property type="match status" value="1"/>
</dbReference>
<dbReference type="GO" id="GO:0046872">
    <property type="term" value="F:metal ion binding"/>
    <property type="evidence" value="ECO:0007669"/>
    <property type="project" value="InterPro"/>
</dbReference>